<reference evidence="1" key="1">
    <citation type="submission" date="2018-11" db="EMBL/GenBank/DDBJ databases">
        <title>Genomes From Bacteria Associated with the Canine Oral Cavity: a Test Case for Automated Genome-Based Taxonomic Assignment.</title>
        <authorList>
            <person name="Coil D.A."/>
            <person name="Jospin G."/>
            <person name="Darling A.E."/>
            <person name="Wallis C."/>
            <person name="Davis I.J."/>
            <person name="Harris S."/>
            <person name="Eisen J.A."/>
            <person name="Holcombe L.J."/>
            <person name="O'Flynn C."/>
        </authorList>
    </citation>
    <scope>NUCLEOTIDE SEQUENCE [LARGE SCALE GENOMIC DNA]</scope>
    <source>
        <strain evidence="1">OH5060</strain>
    </source>
</reference>
<dbReference type="EMBL" id="RQZD01000006">
    <property type="protein sequence ID" value="RRD37742.1"/>
    <property type="molecule type" value="Genomic_DNA"/>
</dbReference>
<protein>
    <recommendedName>
        <fullName evidence="2">HNH nuclease domain-containing protein</fullName>
    </recommendedName>
</protein>
<proteinExistence type="predicted"/>
<comment type="caution">
    <text evidence="1">The sequence shown here is derived from an EMBL/GenBank/DDBJ whole genome shotgun (WGS) entry which is preliminary data.</text>
</comment>
<dbReference type="Gene3D" id="1.10.30.50">
    <property type="match status" value="1"/>
</dbReference>
<evidence type="ECO:0000313" key="1">
    <source>
        <dbReference type="EMBL" id="RRD37742.1"/>
    </source>
</evidence>
<gene>
    <name evidence="1" type="ORF">EII28_03815</name>
</gene>
<name>A0A3P1VTR8_FUSNU</name>
<dbReference type="AlphaFoldDB" id="A0A3P1VTR8"/>
<accession>A0A3P1VTR8</accession>
<organism evidence="1">
    <name type="scientific">Fusobacterium nucleatum</name>
    <dbReference type="NCBI Taxonomy" id="851"/>
    <lineage>
        <taxon>Bacteria</taxon>
        <taxon>Fusobacteriati</taxon>
        <taxon>Fusobacteriota</taxon>
        <taxon>Fusobacteriia</taxon>
        <taxon>Fusobacteriales</taxon>
        <taxon>Fusobacteriaceae</taxon>
        <taxon>Fusobacterium</taxon>
    </lineage>
</organism>
<evidence type="ECO:0008006" key="2">
    <source>
        <dbReference type="Google" id="ProtNLM"/>
    </source>
</evidence>
<sequence length="358" mass="43426">MIRIDVSKIKNWELIKEKHSEWYYKKIFPKIKNVPDELEKIYRKIYFNFKLRSMFEYIINPYIELLKKIISEEKNFSITKDLFFDYKIDKVNFLVVIMKKEKREKSILEEMFTLFKIDEEYLPHELFSYDEFPNHRGEWNRHKLLSLMEIEVCPYCQRNYISSFEENNDKRTTADLDHFYPKSLYPFLALSLYNFIPSCQICNSRFKGGKDTYNSVYPYKESFDDLEAKFKTSKEIIYEILGEKDSEFFVNIDYGNLKNEDIEKIKNSISNLGLDKVYKKSHNHYIKELLDNIEKYPKNYLESCVEIFDEYDKDENKKEKIIKYFIDIVKEPYRKRIGNGEPLAKLTKDILDEFKIKI</sequence>